<protein>
    <submittedName>
        <fullName evidence="5">Metalloregulator ArsR/SmtB family transcription factor</fullName>
    </submittedName>
</protein>
<sequence>MSTDDRRTEPLYRIKAELFKCLAHPVRIRVLEELAAAGDDGVAVSTLLAVTGYEASQLSQHLAVLRRAGLVSSTRSGNAVDYRLAQPLVAELLVVARAFLLADLARDDERLAAARALPPLPGASVRALLEVGDPLAAGTGTTS</sequence>
<keyword evidence="1" id="KW-0805">Transcription regulation</keyword>
<dbReference type="PRINTS" id="PR00778">
    <property type="entry name" value="HTHARSR"/>
</dbReference>
<reference evidence="5 6" key="1">
    <citation type="submission" date="2024-03" db="EMBL/GenBank/DDBJ databases">
        <title>Draft genome sequence of Pseudonocardia sp. DW16-2.</title>
        <authorList>
            <person name="Duangmal K."/>
        </authorList>
    </citation>
    <scope>NUCLEOTIDE SEQUENCE [LARGE SCALE GENOMIC DNA]</scope>
    <source>
        <strain evidence="5 6">DW16-2</strain>
    </source>
</reference>
<dbReference type="RefSeq" id="WP_340293442.1">
    <property type="nucleotide sequence ID" value="NZ_JBBJUP010000018.1"/>
</dbReference>
<dbReference type="Pfam" id="PF12840">
    <property type="entry name" value="HTH_20"/>
    <property type="match status" value="1"/>
</dbReference>
<evidence type="ECO:0000313" key="6">
    <source>
        <dbReference type="Proteomes" id="UP001364211"/>
    </source>
</evidence>
<evidence type="ECO:0000256" key="3">
    <source>
        <dbReference type="ARBA" id="ARBA00023163"/>
    </source>
</evidence>
<dbReference type="EMBL" id="JBBJUP010000018">
    <property type="protein sequence ID" value="MEJ8281318.1"/>
    <property type="molecule type" value="Genomic_DNA"/>
</dbReference>
<comment type="caution">
    <text evidence="5">The sequence shown here is derived from an EMBL/GenBank/DDBJ whole genome shotgun (WGS) entry which is preliminary data.</text>
</comment>
<gene>
    <name evidence="5" type="ORF">WJX68_20440</name>
</gene>
<keyword evidence="6" id="KW-1185">Reference proteome</keyword>
<evidence type="ECO:0000256" key="1">
    <source>
        <dbReference type="ARBA" id="ARBA00023015"/>
    </source>
</evidence>
<dbReference type="InterPro" id="IPR036388">
    <property type="entry name" value="WH-like_DNA-bd_sf"/>
</dbReference>
<dbReference type="InterPro" id="IPR036390">
    <property type="entry name" value="WH_DNA-bd_sf"/>
</dbReference>
<accession>A0ABU8TBH2</accession>
<organism evidence="5 6">
    <name type="scientific">Pseudonocardia spirodelae</name>
    <dbReference type="NCBI Taxonomy" id="3133431"/>
    <lineage>
        <taxon>Bacteria</taxon>
        <taxon>Bacillati</taxon>
        <taxon>Actinomycetota</taxon>
        <taxon>Actinomycetes</taxon>
        <taxon>Pseudonocardiales</taxon>
        <taxon>Pseudonocardiaceae</taxon>
        <taxon>Pseudonocardia</taxon>
    </lineage>
</organism>
<dbReference type="NCBIfam" id="NF033788">
    <property type="entry name" value="HTH_metalloreg"/>
    <property type="match status" value="1"/>
</dbReference>
<dbReference type="SUPFAM" id="SSF46785">
    <property type="entry name" value="Winged helix' DNA-binding domain"/>
    <property type="match status" value="1"/>
</dbReference>
<keyword evidence="3" id="KW-0804">Transcription</keyword>
<feature type="domain" description="HTH arsR-type" evidence="4">
    <location>
        <begin position="7"/>
        <end position="104"/>
    </location>
</feature>
<dbReference type="InterPro" id="IPR001845">
    <property type="entry name" value="HTH_ArsR_DNA-bd_dom"/>
</dbReference>
<evidence type="ECO:0000313" key="5">
    <source>
        <dbReference type="EMBL" id="MEJ8281318.1"/>
    </source>
</evidence>
<name>A0ABU8TBH2_9PSEU</name>
<dbReference type="PANTHER" id="PTHR43132:SF2">
    <property type="entry name" value="ARSENICAL RESISTANCE OPERON REPRESSOR ARSR-RELATED"/>
    <property type="match status" value="1"/>
</dbReference>
<dbReference type="InterPro" id="IPR011991">
    <property type="entry name" value="ArsR-like_HTH"/>
</dbReference>
<dbReference type="InterPro" id="IPR051011">
    <property type="entry name" value="Metal_resp_trans_reg"/>
</dbReference>
<dbReference type="PROSITE" id="PS50987">
    <property type="entry name" value="HTH_ARSR_2"/>
    <property type="match status" value="1"/>
</dbReference>
<evidence type="ECO:0000256" key="2">
    <source>
        <dbReference type="ARBA" id="ARBA00023125"/>
    </source>
</evidence>
<proteinExistence type="predicted"/>
<dbReference type="CDD" id="cd00090">
    <property type="entry name" value="HTH_ARSR"/>
    <property type="match status" value="1"/>
</dbReference>
<dbReference type="SMART" id="SM00418">
    <property type="entry name" value="HTH_ARSR"/>
    <property type="match status" value="1"/>
</dbReference>
<dbReference type="Proteomes" id="UP001364211">
    <property type="component" value="Unassembled WGS sequence"/>
</dbReference>
<keyword evidence="2" id="KW-0238">DNA-binding</keyword>
<dbReference type="PANTHER" id="PTHR43132">
    <property type="entry name" value="ARSENICAL RESISTANCE OPERON REPRESSOR ARSR-RELATED"/>
    <property type="match status" value="1"/>
</dbReference>
<evidence type="ECO:0000259" key="4">
    <source>
        <dbReference type="PROSITE" id="PS50987"/>
    </source>
</evidence>
<dbReference type="Gene3D" id="1.10.10.10">
    <property type="entry name" value="Winged helix-like DNA-binding domain superfamily/Winged helix DNA-binding domain"/>
    <property type="match status" value="1"/>
</dbReference>